<feature type="coiled-coil region" evidence="1">
    <location>
        <begin position="5"/>
        <end position="55"/>
    </location>
</feature>
<dbReference type="Proteomes" id="UP001144256">
    <property type="component" value="Unassembled WGS sequence"/>
</dbReference>
<organism evidence="2 3">
    <name type="scientific">Vallitalea longa</name>
    <dbReference type="NCBI Taxonomy" id="2936439"/>
    <lineage>
        <taxon>Bacteria</taxon>
        <taxon>Bacillati</taxon>
        <taxon>Bacillota</taxon>
        <taxon>Clostridia</taxon>
        <taxon>Lachnospirales</taxon>
        <taxon>Vallitaleaceae</taxon>
        <taxon>Vallitalea</taxon>
    </lineage>
</organism>
<name>A0A9W5YI48_9FIRM</name>
<proteinExistence type="predicted"/>
<evidence type="ECO:0000313" key="3">
    <source>
        <dbReference type="Proteomes" id="UP001144256"/>
    </source>
</evidence>
<dbReference type="EMBL" id="BRLB01000032">
    <property type="protein sequence ID" value="GKX32349.1"/>
    <property type="molecule type" value="Genomic_DNA"/>
</dbReference>
<keyword evidence="3" id="KW-1185">Reference proteome</keyword>
<comment type="caution">
    <text evidence="2">The sequence shown here is derived from an EMBL/GenBank/DDBJ whole genome shotgun (WGS) entry which is preliminary data.</text>
</comment>
<evidence type="ECO:0000256" key="1">
    <source>
        <dbReference type="SAM" id="Coils"/>
    </source>
</evidence>
<accession>A0A9W5YI48</accession>
<gene>
    <name evidence="2" type="ORF">SH1V18_48290</name>
</gene>
<dbReference type="RefSeq" id="WP_281819842.1">
    <property type="nucleotide sequence ID" value="NZ_BRLB01000032.1"/>
</dbReference>
<keyword evidence="1" id="KW-0175">Coiled coil</keyword>
<protein>
    <submittedName>
        <fullName evidence="2">Uncharacterized protein</fullName>
    </submittedName>
</protein>
<sequence>MKKSIKKIKEEIRKLKERNDMLKNKIRTNPEYLFKDCWEMEIQQNNYDIKNLEEKIHKQ</sequence>
<evidence type="ECO:0000313" key="2">
    <source>
        <dbReference type="EMBL" id="GKX32349.1"/>
    </source>
</evidence>
<dbReference type="AlphaFoldDB" id="A0A9W5YI48"/>
<reference evidence="2" key="1">
    <citation type="submission" date="2022-06" db="EMBL/GenBank/DDBJ databases">
        <title>Vallitalea longa sp. nov., an anaerobic bacterium isolated from marine sediment.</title>
        <authorList>
            <person name="Hirano S."/>
            <person name="Terahara T."/>
            <person name="Mori K."/>
            <person name="Hamada M."/>
            <person name="Matsumoto R."/>
            <person name="Kobayashi T."/>
        </authorList>
    </citation>
    <scope>NUCLEOTIDE SEQUENCE</scope>
    <source>
        <strain evidence="2">SH18-1</strain>
    </source>
</reference>